<dbReference type="InterPro" id="IPR016919">
    <property type="entry name" value="UCP029416_PTP"/>
</dbReference>
<keyword evidence="3" id="KW-1185">Reference proteome</keyword>
<dbReference type="Gene3D" id="3.40.50.2300">
    <property type="match status" value="2"/>
</dbReference>
<dbReference type="EMBL" id="CAAHFH010000001">
    <property type="protein sequence ID" value="VGO18068.1"/>
    <property type="molecule type" value="Genomic_DNA"/>
</dbReference>
<proteinExistence type="predicted"/>
<dbReference type="PIRSF" id="PIRSF029416">
    <property type="entry name" value="UCP029416_PTP"/>
    <property type="match status" value="1"/>
</dbReference>
<sequence length="107" mass="12257">MKNILFICSRNRLRSPTAETIFCDRQGWLVRSAGLAKDAEVQLSAEDLEWADIVFVMESMHRRKLKEKFGASIKDQRVVCLGIPDNYEYMDDALIRLLKQKVPGLVG</sequence>
<name>A0A6C2UD04_9BACT</name>
<dbReference type="SMART" id="SM00226">
    <property type="entry name" value="LMWPc"/>
    <property type="match status" value="1"/>
</dbReference>
<organism evidence="2 3">
    <name type="scientific">Pontiella sulfatireligans</name>
    <dbReference type="NCBI Taxonomy" id="2750658"/>
    <lineage>
        <taxon>Bacteria</taxon>
        <taxon>Pseudomonadati</taxon>
        <taxon>Kiritimatiellota</taxon>
        <taxon>Kiritimatiellia</taxon>
        <taxon>Kiritimatiellales</taxon>
        <taxon>Pontiellaceae</taxon>
        <taxon>Pontiella</taxon>
    </lineage>
</organism>
<accession>A0A6C2UD04</accession>
<evidence type="ECO:0000313" key="3">
    <source>
        <dbReference type="Proteomes" id="UP000346198"/>
    </source>
</evidence>
<protein>
    <recommendedName>
        <fullName evidence="1">Phosphotyrosine protein phosphatase I domain-containing protein</fullName>
    </recommendedName>
</protein>
<dbReference type="AlphaFoldDB" id="A0A6C2UD04"/>
<dbReference type="SUPFAM" id="SSF52788">
    <property type="entry name" value="Phosphotyrosine protein phosphatases I"/>
    <property type="match status" value="1"/>
</dbReference>
<feature type="domain" description="Phosphotyrosine protein phosphatase I" evidence="1">
    <location>
        <begin position="2"/>
        <end position="100"/>
    </location>
</feature>
<gene>
    <name evidence="2" type="ORF">SCARR_00119</name>
</gene>
<evidence type="ECO:0000259" key="1">
    <source>
        <dbReference type="SMART" id="SM00226"/>
    </source>
</evidence>
<dbReference type="RefSeq" id="WP_136059598.1">
    <property type="nucleotide sequence ID" value="NZ_CAAHFH010000001.1"/>
</dbReference>
<evidence type="ECO:0000313" key="2">
    <source>
        <dbReference type="EMBL" id="VGO18068.1"/>
    </source>
</evidence>
<dbReference type="InterPro" id="IPR036196">
    <property type="entry name" value="Ptyr_pPase_sf"/>
</dbReference>
<dbReference type="Proteomes" id="UP000346198">
    <property type="component" value="Unassembled WGS sequence"/>
</dbReference>
<reference evidence="2 3" key="1">
    <citation type="submission" date="2019-04" db="EMBL/GenBank/DDBJ databases">
        <authorList>
            <person name="Van Vliet M D."/>
        </authorList>
    </citation>
    <scope>NUCLEOTIDE SEQUENCE [LARGE SCALE GENOMIC DNA]</scope>
    <source>
        <strain evidence="2 3">F21</strain>
    </source>
</reference>
<dbReference type="InterPro" id="IPR023485">
    <property type="entry name" value="Ptyr_pPase"/>
</dbReference>